<dbReference type="GO" id="GO:0008250">
    <property type="term" value="C:oligosaccharyltransferase complex"/>
    <property type="evidence" value="ECO:0007669"/>
    <property type="project" value="UniProtKB-UniRule"/>
</dbReference>
<dbReference type="EMBL" id="MPUH01000499">
    <property type="protein sequence ID" value="OMJ78873.1"/>
    <property type="molecule type" value="Genomic_DNA"/>
</dbReference>
<gene>
    <name evidence="11" type="ORF">SteCoe_21226</name>
</gene>
<dbReference type="Pfam" id="PF04597">
    <property type="entry name" value="Ribophorin_I"/>
    <property type="match status" value="1"/>
</dbReference>
<dbReference type="UniPathway" id="UPA00378"/>
<proteinExistence type="inferred from homology"/>
<keyword evidence="9 10" id="KW-0472">Membrane</keyword>
<evidence type="ECO:0000256" key="1">
    <source>
        <dbReference type="ARBA" id="ARBA00002791"/>
    </source>
</evidence>
<protein>
    <recommendedName>
        <fullName evidence="10">Dolichyl-diphosphooligosaccharide--protein glycosyltransferase subunit 1</fullName>
    </recommendedName>
</protein>
<comment type="caution">
    <text evidence="11">The sequence shown here is derived from an EMBL/GenBank/DDBJ whole genome shotgun (WGS) entry which is preliminary data.</text>
</comment>
<name>A0A1R2BPY4_9CILI</name>
<comment type="subcellular location">
    <subcellularLocation>
        <location evidence="2 10">Endoplasmic reticulum membrane</location>
        <topology evidence="2 10">Single-pass type I membrane protein</topology>
    </subcellularLocation>
</comment>
<evidence type="ECO:0000256" key="6">
    <source>
        <dbReference type="ARBA" id="ARBA00022729"/>
    </source>
</evidence>
<dbReference type="AlphaFoldDB" id="A0A1R2BPY4"/>
<dbReference type="PANTHER" id="PTHR21049:SF0">
    <property type="entry name" value="DOLICHYL-DIPHOSPHOOLIGOSACCHARIDE--PROTEIN GLYCOSYLTRANSFERASE SUBUNIT 1"/>
    <property type="match status" value="1"/>
</dbReference>
<keyword evidence="7 10" id="KW-0256">Endoplasmic reticulum</keyword>
<dbReference type="Proteomes" id="UP000187209">
    <property type="component" value="Unassembled WGS sequence"/>
</dbReference>
<evidence type="ECO:0000256" key="8">
    <source>
        <dbReference type="ARBA" id="ARBA00022989"/>
    </source>
</evidence>
<evidence type="ECO:0000256" key="5">
    <source>
        <dbReference type="ARBA" id="ARBA00022692"/>
    </source>
</evidence>
<evidence type="ECO:0000256" key="7">
    <source>
        <dbReference type="ARBA" id="ARBA00022824"/>
    </source>
</evidence>
<comment type="similarity">
    <text evidence="4 10">Belongs to the OST1 family.</text>
</comment>
<feature type="transmembrane region" description="Helical" evidence="10">
    <location>
        <begin position="441"/>
        <end position="462"/>
    </location>
</feature>
<dbReference type="OrthoDB" id="310030at2759"/>
<dbReference type="GO" id="GO:0018279">
    <property type="term" value="P:protein N-linked glycosylation via asparagine"/>
    <property type="evidence" value="ECO:0007669"/>
    <property type="project" value="TreeGrafter"/>
</dbReference>
<sequence>MWILMVAVALAIDSSSFVNIEVNREIDLTGHYTSVINNIRLENKLQSTVSKYFHAMYKDNVDKLSNIRAYLKDEPHNLLKAEFQEFSGDYAIYKVLVPRGITSKSEANLIIYKVLVPRGITSKSEANLIIEEYFAQKMTPFPKKIGIFDQQLMVFSDSIHYPSPYTTEFSTTIVKFPTSEIESYTKPSDVPYDIKGKSLIYGPSTLIKEFSAIKFQVHYQNPKAIPYFTKVVREIEVSHWGNIAVSEWYTLVNRGAEIKGEFSRLDYSNRYKPTAVNALRSLEAILPRMAWGLYYRDEVGNVSTSHARQHSSYVHLEIEPRFPIMGGWKDTFNIGYNLPTKGFLKQKDNTFALNITFGFPFKEIIAEEMIVKVILPEGSKNIQSILPFDVDKSYFTTVSSFLDFNGKQVLVLEKKNVMDFHRKHFQVVYEAQVNDLIIKPLILSFYVFALLLILIISFRLDLGLEKEVKVKKE</sequence>
<evidence type="ECO:0000313" key="12">
    <source>
        <dbReference type="Proteomes" id="UP000187209"/>
    </source>
</evidence>
<evidence type="ECO:0000256" key="2">
    <source>
        <dbReference type="ARBA" id="ARBA00004115"/>
    </source>
</evidence>
<evidence type="ECO:0000256" key="10">
    <source>
        <dbReference type="RuleBase" id="RU361143"/>
    </source>
</evidence>
<keyword evidence="12" id="KW-1185">Reference proteome</keyword>
<reference evidence="11 12" key="1">
    <citation type="submission" date="2016-11" db="EMBL/GenBank/DDBJ databases">
        <title>The macronuclear genome of Stentor coeruleus: a giant cell with tiny introns.</title>
        <authorList>
            <person name="Slabodnick M."/>
            <person name="Ruby J.G."/>
            <person name="Reiff S.B."/>
            <person name="Swart E.C."/>
            <person name="Gosai S."/>
            <person name="Prabakaran S."/>
            <person name="Witkowska E."/>
            <person name="Larue G.E."/>
            <person name="Fisher S."/>
            <person name="Freeman R.M."/>
            <person name="Gunawardena J."/>
            <person name="Chu W."/>
            <person name="Stover N.A."/>
            <person name="Gregory B.D."/>
            <person name="Nowacki M."/>
            <person name="Derisi J."/>
            <person name="Roy S.W."/>
            <person name="Marshall W.F."/>
            <person name="Sood P."/>
        </authorList>
    </citation>
    <scope>NUCLEOTIDE SEQUENCE [LARGE SCALE GENOMIC DNA]</scope>
    <source>
        <strain evidence="11">WM001</strain>
    </source>
</reference>
<evidence type="ECO:0000256" key="3">
    <source>
        <dbReference type="ARBA" id="ARBA00004922"/>
    </source>
</evidence>
<organism evidence="11 12">
    <name type="scientific">Stentor coeruleus</name>
    <dbReference type="NCBI Taxonomy" id="5963"/>
    <lineage>
        <taxon>Eukaryota</taxon>
        <taxon>Sar</taxon>
        <taxon>Alveolata</taxon>
        <taxon>Ciliophora</taxon>
        <taxon>Postciliodesmatophora</taxon>
        <taxon>Heterotrichea</taxon>
        <taxon>Heterotrichida</taxon>
        <taxon>Stentoridae</taxon>
        <taxon>Stentor</taxon>
    </lineage>
</organism>
<feature type="signal peptide" evidence="10">
    <location>
        <begin position="1"/>
        <end position="17"/>
    </location>
</feature>
<comment type="pathway">
    <text evidence="3 10">Protein modification; protein glycosylation.</text>
</comment>
<keyword evidence="5 10" id="KW-0812">Transmembrane</keyword>
<evidence type="ECO:0000313" key="11">
    <source>
        <dbReference type="EMBL" id="OMJ78873.1"/>
    </source>
</evidence>
<dbReference type="InterPro" id="IPR007676">
    <property type="entry name" value="Ribophorin_I"/>
</dbReference>
<evidence type="ECO:0000256" key="4">
    <source>
        <dbReference type="ARBA" id="ARBA00008905"/>
    </source>
</evidence>
<dbReference type="PANTHER" id="PTHR21049">
    <property type="entry name" value="RIBOPHORIN I"/>
    <property type="match status" value="1"/>
</dbReference>
<keyword evidence="6 10" id="KW-0732">Signal</keyword>
<feature type="chain" id="PRO_5011830173" description="Dolichyl-diphosphooligosaccharide--protein glycosyltransferase subunit 1" evidence="10">
    <location>
        <begin position="18"/>
        <end position="473"/>
    </location>
</feature>
<comment type="subunit">
    <text evidence="10">Component of the oligosaccharyltransferase (OST) complex.</text>
</comment>
<comment type="function">
    <text evidence="1 10">Subunit of the oligosaccharyl transferase (OST) complex that catalyzes the initial transfer of a defined glycan (Glc(3)Man(9)GlcNAc(2) in eukaryotes) from the lipid carrier dolichol-pyrophosphate to an asparagine residue within an Asn-X-Ser/Thr consensus motif in nascent polypeptide chains, the first step in protein N-glycosylation. N-glycosylation occurs cotranslationally and the complex associates with the Sec61 complex at the channel-forming translocon complex that mediates protein translocation across the endoplasmic reticulum (ER). All subunits are required for a maximal enzyme activity.</text>
</comment>
<keyword evidence="8 10" id="KW-1133">Transmembrane helix</keyword>
<accession>A0A1R2BPY4</accession>
<evidence type="ECO:0000256" key="9">
    <source>
        <dbReference type="ARBA" id="ARBA00023136"/>
    </source>
</evidence>